<dbReference type="PANTHER" id="PTHR13370">
    <property type="entry name" value="RNA METHYLASE-RELATED"/>
    <property type="match status" value="1"/>
</dbReference>
<dbReference type="InterPro" id="IPR029063">
    <property type="entry name" value="SAM-dependent_MTases_sf"/>
</dbReference>
<evidence type="ECO:0000259" key="5">
    <source>
        <dbReference type="Pfam" id="PF01555"/>
    </source>
</evidence>
<evidence type="ECO:0000256" key="2">
    <source>
        <dbReference type="ARBA" id="ARBA00022603"/>
    </source>
</evidence>
<reference evidence="7" key="1">
    <citation type="submission" date="2017-09" db="EMBL/GenBank/DDBJ databases">
        <title>Depth-based differentiation of microbial function through sediment-hosted aquifers and enrichment of novel symbionts in the deep terrestrial subsurface.</title>
        <authorList>
            <person name="Probst A.J."/>
            <person name="Ladd B."/>
            <person name="Jarett J.K."/>
            <person name="Geller-Mcgrath D.E."/>
            <person name="Sieber C.M.K."/>
            <person name="Emerson J.B."/>
            <person name="Anantharaman K."/>
            <person name="Thomas B.C."/>
            <person name="Malmstrom R."/>
            <person name="Stieglmeier M."/>
            <person name="Klingl A."/>
            <person name="Woyke T."/>
            <person name="Ryan C.M."/>
            <person name="Banfield J.F."/>
        </authorList>
    </citation>
    <scope>NUCLEOTIDE SEQUENCE [LARGE SCALE GENOMIC DNA]</scope>
</reference>
<dbReference type="GO" id="GO:0032259">
    <property type="term" value="P:methylation"/>
    <property type="evidence" value="ECO:0007669"/>
    <property type="project" value="UniProtKB-KW"/>
</dbReference>
<organism evidence="6 7">
    <name type="scientific">Candidatus Kuenenbacteria bacterium CG10_big_fil_rev_8_21_14_0_10_36_11</name>
    <dbReference type="NCBI Taxonomy" id="1974618"/>
    <lineage>
        <taxon>Bacteria</taxon>
        <taxon>Candidatus Kueneniibacteriota</taxon>
    </lineage>
</organism>
<dbReference type="EMBL" id="PFBP01000042">
    <property type="protein sequence ID" value="PIT89664.1"/>
    <property type="molecule type" value="Genomic_DNA"/>
</dbReference>
<evidence type="ECO:0000313" key="7">
    <source>
        <dbReference type="Proteomes" id="UP000231464"/>
    </source>
</evidence>
<accession>A0A2M6WA88</accession>
<keyword evidence="2" id="KW-0489">Methyltransferase</keyword>
<keyword evidence="3" id="KW-0808">Transferase</keyword>
<dbReference type="GO" id="GO:0005737">
    <property type="term" value="C:cytoplasm"/>
    <property type="evidence" value="ECO:0007669"/>
    <property type="project" value="TreeGrafter"/>
</dbReference>
<evidence type="ECO:0000256" key="4">
    <source>
        <dbReference type="RuleBase" id="RU362026"/>
    </source>
</evidence>
<dbReference type="GO" id="GO:0009007">
    <property type="term" value="F:site-specific DNA-methyltransferase (adenine-specific) activity"/>
    <property type="evidence" value="ECO:0007669"/>
    <property type="project" value="TreeGrafter"/>
</dbReference>
<dbReference type="Gene3D" id="3.40.50.150">
    <property type="entry name" value="Vaccinia Virus protein VP39"/>
    <property type="match status" value="1"/>
</dbReference>
<protein>
    <recommendedName>
        <fullName evidence="4">Methyltransferase</fullName>
        <ecNumber evidence="4">2.1.1.-</ecNumber>
    </recommendedName>
</protein>
<dbReference type="Proteomes" id="UP000231464">
    <property type="component" value="Unassembled WGS sequence"/>
</dbReference>
<sequence length="340" mass="38942">MKELELNKIYNQDCLEGLKEMPDNSVDVVITDPPYWLGSYLSIDKNGQYVGDTKDIVNSWNVGDGYWIEKVLTEIHRVLKFGGYCLLFSIDRFVDLPAYNARKVGFDVCQSIYWKFEQGMPKGIDTRKRVEALIFHGNASTSSLRKQEYENPTGEEISVRAGNNGFINDVQIRKRKNGTKPLTEIGNYFEGTKYGLATLAPQIEIICVFRKKKKTENYAKDILESQKDTSIHPSVINTRQIQEEDGIFPSQLIIEAPKPRGEEKQDNEHPTVKPLSLILKLIKLFTMPDQIVLDPFLGSGTTAVACVELNRKYIGFEIDKKYYNIAERRLQKIYDKPKLL</sequence>
<dbReference type="SUPFAM" id="SSF53335">
    <property type="entry name" value="S-adenosyl-L-methionine-dependent methyltransferases"/>
    <property type="match status" value="1"/>
</dbReference>
<name>A0A2M6WA88_9BACT</name>
<comment type="similarity">
    <text evidence="1 4">Belongs to the N(4)/N(6)-methyltransferase family.</text>
</comment>
<proteinExistence type="inferred from homology"/>
<dbReference type="PANTHER" id="PTHR13370:SF3">
    <property type="entry name" value="TRNA (GUANINE(10)-N2)-METHYLTRANSFERASE HOMOLOG"/>
    <property type="match status" value="1"/>
</dbReference>
<dbReference type="PROSITE" id="PS00092">
    <property type="entry name" value="N6_MTASE"/>
    <property type="match status" value="1"/>
</dbReference>
<dbReference type="Pfam" id="PF01555">
    <property type="entry name" value="N6_N4_Mtase"/>
    <property type="match status" value="1"/>
</dbReference>
<evidence type="ECO:0000256" key="1">
    <source>
        <dbReference type="ARBA" id="ARBA00006594"/>
    </source>
</evidence>
<dbReference type="EC" id="2.1.1.-" evidence="4"/>
<dbReference type="InterPro" id="IPR002941">
    <property type="entry name" value="DNA_methylase_N4/N6"/>
</dbReference>
<dbReference type="GO" id="GO:0008170">
    <property type="term" value="F:N-methyltransferase activity"/>
    <property type="evidence" value="ECO:0007669"/>
    <property type="project" value="InterPro"/>
</dbReference>
<gene>
    <name evidence="6" type="ORF">COU23_02735</name>
</gene>
<comment type="caution">
    <text evidence="6">The sequence shown here is derived from an EMBL/GenBank/DDBJ whole genome shotgun (WGS) entry which is preliminary data.</text>
</comment>
<feature type="domain" description="DNA methylase N-4/N-6" evidence="5">
    <location>
        <begin position="26"/>
        <end position="327"/>
    </location>
</feature>
<dbReference type="InterPro" id="IPR002052">
    <property type="entry name" value="DNA_methylase_N6_adenine_CS"/>
</dbReference>
<dbReference type="GO" id="GO:0003677">
    <property type="term" value="F:DNA binding"/>
    <property type="evidence" value="ECO:0007669"/>
    <property type="project" value="InterPro"/>
</dbReference>
<dbReference type="InterPro" id="IPR001091">
    <property type="entry name" value="RM_Methyltransferase"/>
</dbReference>
<evidence type="ECO:0000313" key="6">
    <source>
        <dbReference type="EMBL" id="PIT89664.1"/>
    </source>
</evidence>
<evidence type="ECO:0000256" key="3">
    <source>
        <dbReference type="ARBA" id="ARBA00022679"/>
    </source>
</evidence>
<dbReference type="PRINTS" id="PR00508">
    <property type="entry name" value="S21N4MTFRASE"/>
</dbReference>
<dbReference type="AlphaFoldDB" id="A0A2M6WA88"/>